<sequence length="71" mass="8103">MTKNKENAQPSSKSERLNSWKLLMMNMIIRERARTMDDGQRQQKKGRKNDESSSTGTVTTGLTGPDDRTMQ</sequence>
<dbReference type="AlphaFoldDB" id="A0A0V1FE49"/>
<gene>
    <name evidence="2" type="ORF">T4D_1302</name>
</gene>
<feature type="compositionally biased region" description="Low complexity" evidence="1">
    <location>
        <begin position="52"/>
        <end position="64"/>
    </location>
</feature>
<dbReference type="EMBL" id="JYDT01000123">
    <property type="protein sequence ID" value="KRY84065.1"/>
    <property type="molecule type" value="Genomic_DNA"/>
</dbReference>
<comment type="caution">
    <text evidence="2">The sequence shown here is derived from an EMBL/GenBank/DDBJ whole genome shotgun (WGS) entry which is preliminary data.</text>
</comment>
<proteinExistence type="predicted"/>
<evidence type="ECO:0000256" key="1">
    <source>
        <dbReference type="SAM" id="MobiDB-lite"/>
    </source>
</evidence>
<feature type="region of interest" description="Disordered" evidence="1">
    <location>
        <begin position="31"/>
        <end position="71"/>
    </location>
</feature>
<feature type="compositionally biased region" description="Basic and acidic residues" evidence="1">
    <location>
        <begin position="31"/>
        <end position="41"/>
    </location>
</feature>
<evidence type="ECO:0000313" key="3">
    <source>
        <dbReference type="Proteomes" id="UP000054995"/>
    </source>
</evidence>
<dbReference type="Proteomes" id="UP000054995">
    <property type="component" value="Unassembled WGS sequence"/>
</dbReference>
<organism evidence="2 3">
    <name type="scientific">Trichinella pseudospiralis</name>
    <name type="common">Parasitic roundworm</name>
    <dbReference type="NCBI Taxonomy" id="6337"/>
    <lineage>
        <taxon>Eukaryota</taxon>
        <taxon>Metazoa</taxon>
        <taxon>Ecdysozoa</taxon>
        <taxon>Nematoda</taxon>
        <taxon>Enoplea</taxon>
        <taxon>Dorylaimia</taxon>
        <taxon>Trichinellida</taxon>
        <taxon>Trichinellidae</taxon>
        <taxon>Trichinella</taxon>
    </lineage>
</organism>
<name>A0A0V1FE49_TRIPS</name>
<reference evidence="2 3" key="1">
    <citation type="submission" date="2015-01" db="EMBL/GenBank/DDBJ databases">
        <title>Evolution of Trichinella species and genotypes.</title>
        <authorList>
            <person name="Korhonen P.K."/>
            <person name="Edoardo P."/>
            <person name="Giuseppe L.R."/>
            <person name="Gasser R.B."/>
        </authorList>
    </citation>
    <scope>NUCLEOTIDE SEQUENCE [LARGE SCALE GENOMIC DNA]</scope>
    <source>
        <strain evidence="2">ISS470</strain>
    </source>
</reference>
<accession>A0A0V1FE49</accession>
<evidence type="ECO:0000313" key="2">
    <source>
        <dbReference type="EMBL" id="KRY84065.1"/>
    </source>
</evidence>
<protein>
    <submittedName>
        <fullName evidence="2">Uncharacterized protein</fullName>
    </submittedName>
</protein>
<keyword evidence="3" id="KW-1185">Reference proteome</keyword>